<organism evidence="4 5">
    <name type="scientific">Gangjinia marincola</name>
    <dbReference type="NCBI Taxonomy" id="578463"/>
    <lineage>
        <taxon>Bacteria</taxon>
        <taxon>Pseudomonadati</taxon>
        <taxon>Bacteroidota</taxon>
        <taxon>Flavobacteriia</taxon>
        <taxon>Flavobacteriales</taxon>
        <taxon>Flavobacteriaceae</taxon>
        <taxon>Gangjinia</taxon>
    </lineage>
</organism>
<dbReference type="InterPro" id="IPR049804">
    <property type="entry name" value="Choice_anch_L"/>
</dbReference>
<keyword evidence="5" id="KW-1185">Reference proteome</keyword>
<evidence type="ECO:0000313" key="5">
    <source>
        <dbReference type="Proteomes" id="UP001500507"/>
    </source>
</evidence>
<evidence type="ECO:0000259" key="3">
    <source>
        <dbReference type="PROSITE" id="PS50825"/>
    </source>
</evidence>
<protein>
    <recommendedName>
        <fullName evidence="3">HYR domain-containing protein</fullName>
    </recommendedName>
</protein>
<proteinExistence type="predicted"/>
<dbReference type="Proteomes" id="UP001500507">
    <property type="component" value="Unassembled WGS sequence"/>
</dbReference>
<evidence type="ECO:0000256" key="1">
    <source>
        <dbReference type="ARBA" id="ARBA00022729"/>
    </source>
</evidence>
<evidence type="ECO:0000313" key="4">
    <source>
        <dbReference type="EMBL" id="GAA0871457.1"/>
    </source>
</evidence>
<name>A0ABP3XUZ8_9FLAO</name>
<gene>
    <name evidence="4" type="ORF">GCM10009117_06030</name>
</gene>
<dbReference type="Pfam" id="PF18962">
    <property type="entry name" value="Por_Secre_tail"/>
    <property type="match status" value="1"/>
</dbReference>
<evidence type="ECO:0000256" key="2">
    <source>
        <dbReference type="ARBA" id="ARBA00022737"/>
    </source>
</evidence>
<comment type="caution">
    <text evidence="4">The sequence shown here is derived from an EMBL/GenBank/DDBJ whole genome shotgun (WGS) entry which is preliminary data.</text>
</comment>
<dbReference type="NCBIfam" id="TIGR04183">
    <property type="entry name" value="Por_Secre_tail"/>
    <property type="match status" value="1"/>
</dbReference>
<dbReference type="PROSITE" id="PS50825">
    <property type="entry name" value="HYR"/>
    <property type="match status" value="1"/>
</dbReference>
<keyword evidence="2" id="KW-0677">Repeat</keyword>
<sequence>MKKITFVVFILTSVINAQSILVNEPFDPRTDFTVEQLIEEVLFLTSAGNGDVIVEGFQGNTNTSPNQRSWGVFLNPGGDFPFGQGLILSSGFANTAEGPNNDSGASGSGWAGDADIQAVLDNQYGTTVPTNDATFWEFTFVPIGCEVSFNYVFASEEYEADFECADAVRDGFAFLLKGPGLPDDSGTPFGGTNIAAIPGSNNVPVSTATIHADTFLCGDEQLGVNYFPDLYVSNSGANNQNVVQYDGYTEILTARADVIPGQQYTIKLVVADRGDTVLDSAVFFQAGSFQTGVALPDDFITADGNAVCEGDVITLNPNLNTTGDFIWSVLNPDTGLFEVIPGATNPTLDVTQAGTYQVEVEITSGCVLVDDITVEFTGSPDFFAPSPLSECDSNNTGITQFNLTDKDDEITGGNPDLTVVYYEDLDDAENETNPITDLPYQNTTPNVQTIFARVDDNNSNCFEIFELDLTAVGVPPVSNPSNLESCSDNISATFDLTLVEADLFENLNPADYIVSYYFSFDDADDDVNAIDSPEDLIVFQNTGDPIPIFVRVADVNDTLGCARIVTFDITSLSPPTFIQPTPFVACDEDGDDTETFDLTEKDAEILQTNPTASLIWFESFADEINNEPIANPTDFENTSNPQTVVARITGLNGCTEVTTLVLEVEDLPNVAATFPPYQECDDDNDGFSSLFNLNSQIALISSDPLLSITFHLTETDAEGLANEINTAVNFTNTVPNQQTLFVRVTDDITGCFVVRPYELETISSPEVGVPASGTYDLFSCEGTGGISSFDLTQNDIEIINGQANVVLTYHLSLDDAANGNDPIINASDFENTVNPQTIFIRLEDTDTGCVNFLAPDVINSFNVSVDMQAPVITSCPLETIVVSDDNGEFVLPDYFANGEVQGADNCADPVNFVSQDPAPGTILSPGDYQIVITVEDDASNTQECAFVLTVQNVLGIDDAANEINELTIYPNPVKDALQISNLQNLTLEQITIYDITGKELLKRTGVNTSLDVSMLSPATYFILIKTTNGRIVRKLIKE</sequence>
<keyword evidence="1" id="KW-0732">Signal</keyword>
<dbReference type="InterPro" id="IPR026444">
    <property type="entry name" value="Secre_tail"/>
</dbReference>
<feature type="domain" description="HYR" evidence="3">
    <location>
        <begin position="865"/>
        <end position="952"/>
    </location>
</feature>
<dbReference type="RefSeq" id="WP_343763659.1">
    <property type="nucleotide sequence ID" value="NZ_BAAAFG010000002.1"/>
</dbReference>
<dbReference type="NCBIfam" id="NF038133">
    <property type="entry name" value="choice_anch_L"/>
    <property type="match status" value="1"/>
</dbReference>
<reference evidence="5" key="1">
    <citation type="journal article" date="2019" name="Int. J. Syst. Evol. Microbiol.">
        <title>The Global Catalogue of Microorganisms (GCM) 10K type strain sequencing project: providing services to taxonomists for standard genome sequencing and annotation.</title>
        <authorList>
            <consortium name="The Broad Institute Genomics Platform"/>
            <consortium name="The Broad Institute Genome Sequencing Center for Infectious Disease"/>
            <person name="Wu L."/>
            <person name="Ma J."/>
        </authorList>
    </citation>
    <scope>NUCLEOTIDE SEQUENCE [LARGE SCALE GENOMIC DNA]</scope>
    <source>
        <strain evidence="5">JCM 16082</strain>
    </source>
</reference>
<dbReference type="InterPro" id="IPR003410">
    <property type="entry name" value="HYR_dom"/>
</dbReference>
<dbReference type="EMBL" id="BAAAFG010000002">
    <property type="protein sequence ID" value="GAA0871457.1"/>
    <property type="molecule type" value="Genomic_DNA"/>
</dbReference>
<accession>A0ABP3XUZ8</accession>